<dbReference type="EMBL" id="GDQN01000774">
    <property type="protein sequence ID" value="JAT90280.1"/>
    <property type="molecule type" value="Transcribed_RNA"/>
</dbReference>
<protein>
    <submittedName>
        <fullName evidence="2">Uncharacterized protein</fullName>
    </submittedName>
</protein>
<dbReference type="AlphaFoldDB" id="A0A1E1WTF3"/>
<accession>A0A1E1WTF3</accession>
<feature type="region of interest" description="Disordered" evidence="1">
    <location>
        <begin position="1"/>
        <end position="28"/>
    </location>
</feature>
<evidence type="ECO:0000313" key="2">
    <source>
        <dbReference type="EMBL" id="JAT90280.1"/>
    </source>
</evidence>
<proteinExistence type="predicted"/>
<gene>
    <name evidence="2" type="ORF">g.18338</name>
</gene>
<sequence>VQGAPTSQMSSSSSPAPPDPDSAAAPTPVIMTDQQLALILSRIGSFSAPTSTPGPAMNNQSNFAGCTNRFDGGRESDVIAFINAIQVYKECVSGGQKRH</sequence>
<name>A0A1E1WTF3_PECGO</name>
<feature type="compositionally biased region" description="Low complexity" evidence="1">
    <location>
        <begin position="1"/>
        <end position="14"/>
    </location>
</feature>
<organism evidence="2">
    <name type="scientific">Pectinophora gossypiella</name>
    <name type="common">Cotton pink bollworm</name>
    <name type="synonym">Depressaria gossypiella</name>
    <dbReference type="NCBI Taxonomy" id="13191"/>
    <lineage>
        <taxon>Eukaryota</taxon>
        <taxon>Metazoa</taxon>
        <taxon>Ecdysozoa</taxon>
        <taxon>Arthropoda</taxon>
        <taxon>Hexapoda</taxon>
        <taxon>Insecta</taxon>
        <taxon>Pterygota</taxon>
        <taxon>Neoptera</taxon>
        <taxon>Endopterygota</taxon>
        <taxon>Lepidoptera</taxon>
        <taxon>Glossata</taxon>
        <taxon>Ditrysia</taxon>
        <taxon>Gelechioidea</taxon>
        <taxon>Gelechiidae</taxon>
        <taxon>Apatetrinae</taxon>
        <taxon>Pectinophora</taxon>
    </lineage>
</organism>
<feature type="non-terminal residue" evidence="2">
    <location>
        <position position="1"/>
    </location>
</feature>
<reference evidence="2" key="1">
    <citation type="submission" date="2015-09" db="EMBL/GenBank/DDBJ databases">
        <title>De novo assembly of Pectinophora gossypiella (Pink Bollworm) gut transcriptome.</title>
        <authorList>
            <person name="Tassone E.E."/>
        </authorList>
    </citation>
    <scope>NUCLEOTIDE SEQUENCE</scope>
</reference>
<evidence type="ECO:0000256" key="1">
    <source>
        <dbReference type="SAM" id="MobiDB-lite"/>
    </source>
</evidence>